<evidence type="ECO:0000256" key="2">
    <source>
        <dbReference type="ARBA" id="ARBA00008610"/>
    </source>
</evidence>
<dbReference type="GO" id="GO:0005886">
    <property type="term" value="C:plasma membrane"/>
    <property type="evidence" value="ECO:0007669"/>
    <property type="project" value="UniProtKB-SubCell"/>
</dbReference>
<keyword evidence="10" id="KW-1185">Reference proteome</keyword>
<dbReference type="SUPFAM" id="SSF53822">
    <property type="entry name" value="Periplasmic binding protein-like I"/>
    <property type="match status" value="1"/>
</dbReference>
<dbReference type="PANTHER" id="PTHR34296:SF2">
    <property type="entry name" value="ABC TRANSPORTER GUANOSINE-BINDING PROTEIN NUPN"/>
    <property type="match status" value="1"/>
</dbReference>
<dbReference type="PROSITE" id="PS51257">
    <property type="entry name" value="PROKAR_LIPOPROTEIN"/>
    <property type="match status" value="1"/>
</dbReference>
<comment type="subcellular location">
    <subcellularLocation>
        <location evidence="1">Cell membrane</location>
        <topology evidence="1">Lipid-anchor</topology>
    </subcellularLocation>
</comment>
<dbReference type="EMBL" id="VOGC01000007">
    <property type="protein sequence ID" value="MQN02015.1"/>
    <property type="molecule type" value="Genomic_DNA"/>
</dbReference>
<evidence type="ECO:0000256" key="3">
    <source>
        <dbReference type="ARBA" id="ARBA00022475"/>
    </source>
</evidence>
<dbReference type="InterPro" id="IPR050957">
    <property type="entry name" value="BMP_lipoprotein"/>
</dbReference>
<evidence type="ECO:0000256" key="1">
    <source>
        <dbReference type="ARBA" id="ARBA00004193"/>
    </source>
</evidence>
<dbReference type="InterPro" id="IPR028082">
    <property type="entry name" value="Peripla_BP_I"/>
</dbReference>
<keyword evidence="5" id="KW-0472">Membrane</keyword>
<protein>
    <submittedName>
        <fullName evidence="9">BMP family ABC transporter substrate-binding protein</fullName>
    </submittedName>
</protein>
<dbReference type="PANTHER" id="PTHR34296">
    <property type="entry name" value="TRANSCRIPTIONAL ACTIVATOR PROTEIN MED"/>
    <property type="match status" value="1"/>
</dbReference>
<dbReference type="Pfam" id="PF02608">
    <property type="entry name" value="Bmp"/>
    <property type="match status" value="1"/>
</dbReference>
<reference evidence="9" key="1">
    <citation type="journal article" date="2020" name="Appl. Environ. Microbiol.">
        <title>Medium-Chain Fatty Acid Synthesis by 'Candidatus Weimeria bifida' gen. nov., sp. nov., and 'Candidatus Pseudoramibacter fermentans' sp. nov.</title>
        <authorList>
            <person name="Scarborough M.J."/>
            <person name="Myers K.S."/>
            <person name="Donohue T.J."/>
            <person name="Noguera D.R."/>
        </authorList>
    </citation>
    <scope>NUCLEOTIDE SEQUENCE</scope>
    <source>
        <strain evidence="9">LCO1.1</strain>
    </source>
</reference>
<evidence type="ECO:0000259" key="8">
    <source>
        <dbReference type="Pfam" id="PF02608"/>
    </source>
</evidence>
<name>A0A6N7J1S7_9FIRM</name>
<keyword evidence="3" id="KW-1003">Cell membrane</keyword>
<evidence type="ECO:0000256" key="4">
    <source>
        <dbReference type="ARBA" id="ARBA00022729"/>
    </source>
</evidence>
<evidence type="ECO:0000256" key="7">
    <source>
        <dbReference type="SAM" id="SignalP"/>
    </source>
</evidence>
<dbReference type="Proteomes" id="UP000460257">
    <property type="component" value="Unassembled WGS sequence"/>
</dbReference>
<comment type="similarity">
    <text evidence="2">Belongs to the BMP lipoprotein family.</text>
</comment>
<accession>A0A6N7J1S7</accession>
<gene>
    <name evidence="9" type="ORF">FRC54_08975</name>
</gene>
<evidence type="ECO:0000256" key="5">
    <source>
        <dbReference type="ARBA" id="ARBA00023136"/>
    </source>
</evidence>
<feature type="domain" description="ABC transporter substrate-binding protein PnrA-like" evidence="8">
    <location>
        <begin position="47"/>
        <end position="343"/>
    </location>
</feature>
<proteinExistence type="inferred from homology"/>
<evidence type="ECO:0000256" key="6">
    <source>
        <dbReference type="ARBA" id="ARBA00023288"/>
    </source>
</evidence>
<dbReference type="AlphaFoldDB" id="A0A6N7J1S7"/>
<dbReference type="CDD" id="cd06354">
    <property type="entry name" value="PBP1_PrnA-like"/>
    <property type="match status" value="1"/>
</dbReference>
<feature type="chain" id="PRO_5039189347" evidence="7">
    <location>
        <begin position="21"/>
        <end position="359"/>
    </location>
</feature>
<organism evidence="9 10">
    <name type="scientific">Candidatus Weimeria bifida</name>
    <dbReference type="NCBI Taxonomy" id="2599074"/>
    <lineage>
        <taxon>Bacteria</taxon>
        <taxon>Bacillati</taxon>
        <taxon>Bacillota</taxon>
        <taxon>Clostridia</taxon>
        <taxon>Lachnospirales</taxon>
        <taxon>Lachnospiraceae</taxon>
        <taxon>Candidatus Weimeria</taxon>
    </lineage>
</organism>
<comment type="caution">
    <text evidence="9">The sequence shown here is derived from an EMBL/GenBank/DDBJ whole genome shotgun (WGS) entry which is preliminary data.</text>
</comment>
<feature type="signal peptide" evidence="7">
    <location>
        <begin position="1"/>
        <end position="20"/>
    </location>
</feature>
<keyword evidence="4 7" id="KW-0732">Signal</keyword>
<sequence>MKLKRIAALVLAGAMTLSLAACGSGTASKSGSGAASGSAKKASSVKVGIVTDVGGVNDGSFNQSAWEGLQKAQKDLGIQAKYLESKTDADYKPNIETFIDGNYDMIICIGYALANALKEEATANPDQKFAIVDDSSLASMKNVTSLIFEASQSSYLVGYAAGLTTKKNNVGFVIGQSTDTMNEFGFGYCSGVLDAGKKAGKKIKIQLANANSFADTAAGKSDANAMITAGADIIFQAAGGTGLGVIDACKEAGIWAIGVDSDQYHIAPKTILTSAMKRVDNAVYAVAKDTVEGKVKGGVEKFSLKDGGVDIAPTTKNLDPDVLKQVKEVKQQILDGKITVPKTRSDFESKYGKGIYTIK</sequence>
<evidence type="ECO:0000313" key="10">
    <source>
        <dbReference type="Proteomes" id="UP000460257"/>
    </source>
</evidence>
<keyword evidence="6" id="KW-0449">Lipoprotein</keyword>
<evidence type="ECO:0000313" key="9">
    <source>
        <dbReference type="EMBL" id="MQN02015.1"/>
    </source>
</evidence>
<dbReference type="Gene3D" id="3.40.50.2300">
    <property type="match status" value="2"/>
</dbReference>
<dbReference type="InterPro" id="IPR003760">
    <property type="entry name" value="PnrA-like"/>
</dbReference>